<protein>
    <submittedName>
        <fullName evidence="2">Uncharacterized protein</fullName>
    </submittedName>
</protein>
<sequence>MQRKDPPPAPPSHWWFLAGTMTVNTLMFWAFYVWQRYKEEGWFHKVFSVVLNRRREAVPYAAAYSPYRKK</sequence>
<dbReference type="Proteomes" id="UP000024635">
    <property type="component" value="Unassembled WGS sequence"/>
</dbReference>
<comment type="caution">
    <text evidence="2">The sequence shown here is derived from an EMBL/GenBank/DDBJ whole genome shotgun (WGS) entry which is preliminary data.</text>
</comment>
<accession>A0A016TS93</accession>
<keyword evidence="1" id="KW-1133">Transmembrane helix</keyword>
<feature type="transmembrane region" description="Helical" evidence="1">
    <location>
        <begin position="12"/>
        <end position="34"/>
    </location>
</feature>
<gene>
    <name evidence="2" type="primary">Acey_s0081.g1474</name>
    <name evidence="2" type="ORF">Y032_0081g1474</name>
</gene>
<keyword evidence="1" id="KW-0472">Membrane</keyword>
<evidence type="ECO:0000313" key="2">
    <source>
        <dbReference type="EMBL" id="EYC05606.1"/>
    </source>
</evidence>
<dbReference type="AlphaFoldDB" id="A0A016TS93"/>
<evidence type="ECO:0000313" key="3">
    <source>
        <dbReference type="Proteomes" id="UP000024635"/>
    </source>
</evidence>
<reference evidence="3" key="1">
    <citation type="journal article" date="2015" name="Nat. Genet.">
        <title>The genome and transcriptome of the zoonotic hookworm Ancylostoma ceylanicum identify infection-specific gene families.</title>
        <authorList>
            <person name="Schwarz E.M."/>
            <person name="Hu Y."/>
            <person name="Antoshechkin I."/>
            <person name="Miller M.M."/>
            <person name="Sternberg P.W."/>
            <person name="Aroian R.V."/>
        </authorList>
    </citation>
    <scope>NUCLEOTIDE SEQUENCE</scope>
    <source>
        <strain evidence="3">HY135</strain>
    </source>
</reference>
<name>A0A016TS93_9BILA</name>
<keyword evidence="1" id="KW-0812">Transmembrane</keyword>
<proteinExistence type="predicted"/>
<organism evidence="2 3">
    <name type="scientific">Ancylostoma ceylanicum</name>
    <dbReference type="NCBI Taxonomy" id="53326"/>
    <lineage>
        <taxon>Eukaryota</taxon>
        <taxon>Metazoa</taxon>
        <taxon>Ecdysozoa</taxon>
        <taxon>Nematoda</taxon>
        <taxon>Chromadorea</taxon>
        <taxon>Rhabditida</taxon>
        <taxon>Rhabditina</taxon>
        <taxon>Rhabditomorpha</taxon>
        <taxon>Strongyloidea</taxon>
        <taxon>Ancylostomatidae</taxon>
        <taxon>Ancylostomatinae</taxon>
        <taxon>Ancylostoma</taxon>
    </lineage>
</organism>
<keyword evidence="3" id="KW-1185">Reference proteome</keyword>
<evidence type="ECO:0000256" key="1">
    <source>
        <dbReference type="SAM" id="Phobius"/>
    </source>
</evidence>
<dbReference type="EMBL" id="JARK01001417">
    <property type="protein sequence ID" value="EYC05606.1"/>
    <property type="molecule type" value="Genomic_DNA"/>
</dbReference>